<dbReference type="InterPro" id="IPR052701">
    <property type="entry name" value="GAG_Ulvan_Degrading_Sulfatases"/>
</dbReference>
<feature type="transmembrane region" description="Helical" evidence="1">
    <location>
        <begin position="7"/>
        <end position="27"/>
    </location>
</feature>
<organism evidence="3 4">
    <name type="scientific">Pseudomonas hormoni</name>
    <dbReference type="NCBI Taxonomy" id="3093767"/>
    <lineage>
        <taxon>Bacteria</taxon>
        <taxon>Pseudomonadati</taxon>
        <taxon>Pseudomonadota</taxon>
        <taxon>Gammaproteobacteria</taxon>
        <taxon>Pseudomonadales</taxon>
        <taxon>Pseudomonadaceae</taxon>
        <taxon>Pseudomonas</taxon>
    </lineage>
</organism>
<dbReference type="SUPFAM" id="SSF53649">
    <property type="entry name" value="Alkaline phosphatase-like"/>
    <property type="match status" value="1"/>
</dbReference>
<name>A0ABX8F5J2_9PSED</name>
<reference evidence="3 4" key="1">
    <citation type="submission" date="2021-05" db="EMBL/GenBank/DDBJ databases">
        <title>Complete genome of the cytokinin-producing biocontrol strain Pseudomonas fluorescens G20-18.</title>
        <authorList>
            <person name="Nielsen T.K."/>
            <person name="Mekureyaw M.F."/>
            <person name="Hansen L.H."/>
            <person name="Nicolaisen M.H."/>
            <person name="Roitsch T.G."/>
            <person name="Hennessy R.C."/>
        </authorList>
    </citation>
    <scope>NUCLEOTIDE SEQUENCE [LARGE SCALE GENOMIC DNA]</scope>
    <source>
        <strain evidence="3 4">G20-18</strain>
    </source>
</reference>
<dbReference type="InterPro" id="IPR017850">
    <property type="entry name" value="Alkaline_phosphatase_core_sf"/>
</dbReference>
<feature type="transmembrane region" description="Helical" evidence="1">
    <location>
        <begin position="171"/>
        <end position="189"/>
    </location>
</feature>
<feature type="transmembrane region" description="Helical" evidence="1">
    <location>
        <begin position="39"/>
        <end position="59"/>
    </location>
</feature>
<feature type="transmembrane region" description="Helical" evidence="1">
    <location>
        <begin position="71"/>
        <end position="91"/>
    </location>
</feature>
<protein>
    <submittedName>
        <fullName evidence="3">Sulfatase-like hydrolase/transferase</fullName>
    </submittedName>
</protein>
<dbReference type="PANTHER" id="PTHR43751:SF3">
    <property type="entry name" value="SULFATASE N-TERMINAL DOMAIN-CONTAINING PROTEIN"/>
    <property type="match status" value="1"/>
</dbReference>
<accession>A0ABX8F5J2</accession>
<keyword evidence="4" id="KW-1185">Reference proteome</keyword>
<keyword evidence="1" id="KW-0812">Transmembrane</keyword>
<feature type="domain" description="Sulfatase N-terminal" evidence="2">
    <location>
        <begin position="251"/>
        <end position="530"/>
    </location>
</feature>
<proteinExistence type="predicted"/>
<evidence type="ECO:0000313" key="4">
    <source>
        <dbReference type="Proteomes" id="UP000681155"/>
    </source>
</evidence>
<gene>
    <name evidence="3" type="ORF">KJF94_13145</name>
</gene>
<evidence type="ECO:0000256" key="1">
    <source>
        <dbReference type="SAM" id="Phobius"/>
    </source>
</evidence>
<sequence>MRIRAYLLNITVLLAVSLFLAPKIILIEFFSSRWIDTGIASIFLFILQDLILSTIIYLITTTLISKNKFYFYLLSISSGFILLCLLLDMRVRELWLKPLDFQIISYSLQHASNLTSGIEIFLNQSSGFGLTFRFIVFILFLAYLTTWLLVGLTTYKIHTHQITNKEAKSKHSALLILFLSTLFLGSIFTKDARYDLNVNIFTNPLIATFKSISSLNPTQAKAILEFEQPTYPLSAINDIQKLDSLPTPDFKNLVFIVLESVRWNSIFGAGVNTGEKYPVFEKLSREGMLSKSYVSVPHSSKGYYSILTGLHAYPDIEIKEAMPLYQPSIIHELIKKRNMEAIAFSSLFLQFENMDGFLKSVGVSNSYAVSDIASDKNHPQNNNSFGESDEHLFSSSVSHLKDITNKGKGFIALYFPFAAHYPYSCTTNSTPQTTLAKYEECIMKTDTLIGEMLDTFDKSGILDSTLFVLVGDHGESFGEHGLFIHNSSMHEEEVTVPLIFWANGKILPKNTSTTSHQTDIAPTIADFFGVTDSPLNIQGVSLLREQGNRVFFMSTFFDELSSALVEYPHKYIYEYSQDAITKYNIEDDPQEKTPQTILGNEFDTIKNRLLSYNLYQKAVFAKQPEQTE</sequence>
<dbReference type="EMBL" id="CP075566">
    <property type="protein sequence ID" value="QVW26419.1"/>
    <property type="molecule type" value="Genomic_DNA"/>
</dbReference>
<evidence type="ECO:0000259" key="2">
    <source>
        <dbReference type="Pfam" id="PF00884"/>
    </source>
</evidence>
<dbReference type="Pfam" id="PF00884">
    <property type="entry name" value="Sulfatase"/>
    <property type="match status" value="1"/>
</dbReference>
<dbReference type="InterPro" id="IPR000917">
    <property type="entry name" value="Sulfatase_N"/>
</dbReference>
<dbReference type="PANTHER" id="PTHR43751">
    <property type="entry name" value="SULFATASE"/>
    <property type="match status" value="1"/>
</dbReference>
<dbReference type="Gene3D" id="3.40.720.10">
    <property type="entry name" value="Alkaline Phosphatase, subunit A"/>
    <property type="match status" value="1"/>
</dbReference>
<keyword evidence="1" id="KW-1133">Transmembrane helix</keyword>
<keyword evidence="1" id="KW-0472">Membrane</keyword>
<evidence type="ECO:0000313" key="3">
    <source>
        <dbReference type="EMBL" id="QVW26419.1"/>
    </source>
</evidence>
<feature type="transmembrane region" description="Helical" evidence="1">
    <location>
        <begin position="130"/>
        <end position="150"/>
    </location>
</feature>
<dbReference type="RefSeq" id="WP_214384028.1">
    <property type="nucleotide sequence ID" value="NZ_CP075566.1"/>
</dbReference>
<dbReference type="Proteomes" id="UP000681155">
    <property type="component" value="Chromosome"/>
</dbReference>